<keyword evidence="11" id="KW-1185">Reference proteome</keyword>
<comment type="similarity">
    <text evidence="2">Belongs to the GOSR1 family.</text>
</comment>
<dbReference type="PANTHER" id="PTHR21094:SF2">
    <property type="entry name" value="GOLGI SNAP RECEPTOR COMPLEX MEMBER 1"/>
    <property type="match status" value="1"/>
</dbReference>
<dbReference type="GO" id="GO:0005797">
    <property type="term" value="C:Golgi medial cisterna"/>
    <property type="evidence" value="ECO:0007669"/>
    <property type="project" value="TreeGrafter"/>
</dbReference>
<protein>
    <submittedName>
        <fullName evidence="10">Protein transport protein gos1</fullName>
    </submittedName>
</protein>
<evidence type="ECO:0000256" key="2">
    <source>
        <dbReference type="ARBA" id="ARBA00008473"/>
    </source>
</evidence>
<feature type="coiled-coil region" evidence="9">
    <location>
        <begin position="59"/>
        <end position="86"/>
    </location>
</feature>
<dbReference type="GO" id="GO:0005484">
    <property type="term" value="F:SNAP receptor activity"/>
    <property type="evidence" value="ECO:0007669"/>
    <property type="project" value="TreeGrafter"/>
</dbReference>
<keyword evidence="9" id="KW-0175">Coiled coil</keyword>
<evidence type="ECO:0000313" key="11">
    <source>
        <dbReference type="Proteomes" id="UP001214628"/>
    </source>
</evidence>
<evidence type="ECO:0000313" key="10">
    <source>
        <dbReference type="EMBL" id="WFD42410.1"/>
    </source>
</evidence>
<dbReference type="PANTHER" id="PTHR21094">
    <property type="entry name" value="GOS-28 SNARE- RELATED"/>
    <property type="match status" value="1"/>
</dbReference>
<dbReference type="GO" id="GO:0006888">
    <property type="term" value="P:endoplasmic reticulum to Golgi vesicle-mediated transport"/>
    <property type="evidence" value="ECO:0007669"/>
    <property type="project" value="InterPro"/>
</dbReference>
<keyword evidence="8" id="KW-0472">Membrane</keyword>
<organism evidence="10 11">
    <name type="scientific">Malassezia psittaci</name>
    <dbReference type="NCBI Taxonomy" id="1821823"/>
    <lineage>
        <taxon>Eukaryota</taxon>
        <taxon>Fungi</taxon>
        <taxon>Dikarya</taxon>
        <taxon>Basidiomycota</taxon>
        <taxon>Ustilaginomycotina</taxon>
        <taxon>Malasseziomycetes</taxon>
        <taxon>Malasseziales</taxon>
        <taxon>Malasseziaceae</taxon>
        <taxon>Malassezia</taxon>
    </lineage>
</organism>
<keyword evidence="4" id="KW-0812">Transmembrane</keyword>
<sequence length="170" mass="19282">MSWDAKARRVRNVQQQLDAKLAAYSQFASEAAAVKSPLSSSPSIALDMSGGNATAASNQAALESEIQSLLKQYADAQAEQATLLNDPTFPPTPTQLHAVQRHRELLMEIEREFFQTRTQFQHAISRQQLLGNVREDIHAYRTQYTSETQAYLDERERLERSQRVMDETLE</sequence>
<keyword evidence="6" id="KW-1133">Transmembrane helix</keyword>
<keyword evidence="5" id="KW-0653">Protein transport</keyword>
<evidence type="ECO:0000256" key="6">
    <source>
        <dbReference type="ARBA" id="ARBA00022989"/>
    </source>
</evidence>
<dbReference type="AlphaFoldDB" id="A0AAF0F7S8"/>
<proteinExistence type="inferred from homology"/>
<evidence type="ECO:0000256" key="1">
    <source>
        <dbReference type="ARBA" id="ARBA00004409"/>
    </source>
</evidence>
<evidence type="ECO:0000256" key="4">
    <source>
        <dbReference type="ARBA" id="ARBA00022692"/>
    </source>
</evidence>
<dbReference type="GO" id="GO:0015031">
    <property type="term" value="P:protein transport"/>
    <property type="evidence" value="ECO:0007669"/>
    <property type="project" value="UniProtKB-KW"/>
</dbReference>
<reference evidence="10" key="1">
    <citation type="submission" date="2023-02" db="EMBL/GenBank/DDBJ databases">
        <title>Mating type loci evolution in Malassezia.</title>
        <authorList>
            <person name="Coelho M.A."/>
        </authorList>
    </citation>
    <scope>NUCLEOTIDE SEQUENCE</scope>
    <source>
        <strain evidence="10">CBS 14136</strain>
    </source>
</reference>
<dbReference type="GO" id="GO:0048219">
    <property type="term" value="P:inter-Golgi cisterna vesicle-mediated transport"/>
    <property type="evidence" value="ECO:0007669"/>
    <property type="project" value="TreeGrafter"/>
</dbReference>
<evidence type="ECO:0000256" key="8">
    <source>
        <dbReference type="ARBA" id="ARBA00023136"/>
    </source>
</evidence>
<name>A0AAF0F7S8_9BASI</name>
<accession>A0AAF0F7S8</accession>
<dbReference type="EMBL" id="CP118375">
    <property type="protein sequence ID" value="WFD42410.1"/>
    <property type="molecule type" value="Genomic_DNA"/>
</dbReference>
<dbReference type="GO" id="GO:0006906">
    <property type="term" value="P:vesicle fusion"/>
    <property type="evidence" value="ECO:0007669"/>
    <property type="project" value="TreeGrafter"/>
</dbReference>
<dbReference type="GO" id="GO:0005801">
    <property type="term" value="C:cis-Golgi network"/>
    <property type="evidence" value="ECO:0007669"/>
    <property type="project" value="InterPro"/>
</dbReference>
<comment type="subcellular location">
    <subcellularLocation>
        <location evidence="1">Golgi apparatus membrane</location>
        <topology evidence="1">Single-pass type IV membrane protein</topology>
    </subcellularLocation>
</comment>
<evidence type="ECO:0000256" key="5">
    <source>
        <dbReference type="ARBA" id="ARBA00022927"/>
    </source>
</evidence>
<dbReference type="Proteomes" id="UP001214628">
    <property type="component" value="Chromosome 1"/>
</dbReference>
<dbReference type="InterPro" id="IPR023601">
    <property type="entry name" value="Golgi_SNAP_su1"/>
</dbReference>
<evidence type="ECO:0000256" key="7">
    <source>
        <dbReference type="ARBA" id="ARBA00023034"/>
    </source>
</evidence>
<keyword evidence="7" id="KW-0333">Golgi apparatus</keyword>
<evidence type="ECO:0000256" key="3">
    <source>
        <dbReference type="ARBA" id="ARBA00022448"/>
    </source>
</evidence>
<gene>
    <name evidence="10" type="primary">GOS1</name>
    <name evidence="10" type="ORF">MPSI1_001053</name>
</gene>
<dbReference type="GO" id="GO:0000139">
    <property type="term" value="C:Golgi membrane"/>
    <property type="evidence" value="ECO:0007669"/>
    <property type="project" value="UniProtKB-SubCell"/>
</dbReference>
<evidence type="ECO:0000256" key="9">
    <source>
        <dbReference type="SAM" id="Coils"/>
    </source>
</evidence>
<keyword evidence="3" id="KW-0813">Transport</keyword>
<dbReference type="GO" id="GO:0031201">
    <property type="term" value="C:SNARE complex"/>
    <property type="evidence" value="ECO:0007669"/>
    <property type="project" value="TreeGrafter"/>
</dbReference>